<dbReference type="EMBL" id="GL376617">
    <property type="status" value="NOT_ANNOTATED_CDS"/>
    <property type="molecule type" value="Genomic_DNA"/>
</dbReference>
<dbReference type="Gene3D" id="2.40.50.100">
    <property type="match status" value="1"/>
</dbReference>
<dbReference type="GO" id="GO:0071034">
    <property type="term" value="P:CUT catabolic process"/>
    <property type="evidence" value="ECO:0007669"/>
    <property type="project" value="TreeGrafter"/>
</dbReference>
<evidence type="ECO:0000256" key="3">
    <source>
        <dbReference type="ARBA" id="ARBA00007841"/>
    </source>
</evidence>
<dbReference type="FunFam" id="2.40.50.140:FF:000112">
    <property type="entry name" value="Exosome complex component RRP40"/>
    <property type="match status" value="1"/>
</dbReference>
<comment type="subcellular location">
    <subcellularLocation>
        <location evidence="1">Cytoplasm</location>
    </subcellularLocation>
    <subcellularLocation>
        <location evidence="2">Nucleus</location>
        <location evidence="2">Nucleolus</location>
    </subcellularLocation>
</comment>
<evidence type="ECO:0000259" key="11">
    <source>
        <dbReference type="Pfam" id="PF18311"/>
    </source>
</evidence>
<dbReference type="GO" id="GO:0071038">
    <property type="term" value="P:TRAMP-dependent tRNA surveillance pathway"/>
    <property type="evidence" value="ECO:0007669"/>
    <property type="project" value="TreeGrafter"/>
</dbReference>
<reference evidence="13" key="2">
    <citation type="submission" date="2010-04" db="EMBL/GenBank/DDBJ databases">
        <authorList>
            <person name="Buell R."/>
            <person name="Hamilton J."/>
            <person name="Hostetler J."/>
        </authorList>
    </citation>
    <scope>NUCLEOTIDE SEQUENCE [LARGE SCALE GENOMIC DNA]</scope>
    <source>
        <strain evidence="13">DAOM:BR144</strain>
    </source>
</reference>
<dbReference type="InterPro" id="IPR026699">
    <property type="entry name" value="Exosome_RNA_bind1/RRP40/RRP4"/>
</dbReference>
<dbReference type="Gene3D" id="3.30.1370.10">
    <property type="entry name" value="K Homology domain, type 1"/>
    <property type="match status" value="1"/>
</dbReference>
<protein>
    <recommendedName>
        <fullName evidence="9">Ribosomal RNA-processing protein 40</fullName>
    </recommendedName>
</protein>
<keyword evidence="13" id="KW-1185">Reference proteome</keyword>
<reference evidence="12" key="3">
    <citation type="submission" date="2015-02" db="UniProtKB">
        <authorList>
            <consortium name="EnsemblProtists"/>
        </authorList>
    </citation>
    <scope>IDENTIFICATION</scope>
    <source>
        <strain evidence="12">DAOM BR144</strain>
    </source>
</reference>
<dbReference type="GO" id="GO:0005730">
    <property type="term" value="C:nucleolus"/>
    <property type="evidence" value="ECO:0007669"/>
    <property type="project" value="UniProtKB-SubCell"/>
</dbReference>
<keyword evidence="6" id="KW-0271">Exosome</keyword>
<dbReference type="GO" id="GO:0000177">
    <property type="term" value="C:cytoplasmic exosome (RNase complex)"/>
    <property type="evidence" value="ECO:0007669"/>
    <property type="project" value="TreeGrafter"/>
</dbReference>
<dbReference type="STRING" id="431595.K3WSY2"/>
<evidence type="ECO:0000313" key="12">
    <source>
        <dbReference type="EnsemblProtists" id="PYU1_T008076"/>
    </source>
</evidence>
<dbReference type="eggNOG" id="KOG1004">
    <property type="taxonomic scope" value="Eukaryota"/>
</dbReference>
<dbReference type="GO" id="GO:0071035">
    <property type="term" value="P:nuclear polyadenylation-dependent rRNA catabolic process"/>
    <property type="evidence" value="ECO:0007669"/>
    <property type="project" value="TreeGrafter"/>
</dbReference>
<dbReference type="Proteomes" id="UP000019132">
    <property type="component" value="Unassembled WGS sequence"/>
</dbReference>
<dbReference type="GO" id="GO:0071051">
    <property type="term" value="P:poly(A)-dependent snoRNA 3'-end processing"/>
    <property type="evidence" value="ECO:0007669"/>
    <property type="project" value="TreeGrafter"/>
</dbReference>
<sequence>MATKRKATSDAVDDATKFLEEAQRAVDFTFSPTVVLPGDDVTGVLTKTSRRIKLGAGLRQLPDERIVCTNAGILRYRPSNRYWVEHNYKRYVAAMDDGVIGVVTDRNAELYRVNIGAASSVTLGALAFDGATKRNRPSLRIGSLVYARVSKTNRDLEPEISCEAPANLTKKDWMTGLAIYGELNDGYVFKTSIGLAKRLLQEDCQVLAALGKSIPFEIAIGVNGVVWINSKSNKNTTIISNAIQNSETMSPSEIDVMVARLVDEAEDL</sequence>
<proteinExistence type="inferred from homology"/>
<dbReference type="FunFam" id="2.40.50.100:FF:000073">
    <property type="entry name" value="Putative Exosome complex component RRP40"/>
    <property type="match status" value="1"/>
</dbReference>
<name>K3WSY2_GLOUD</name>
<dbReference type="HOGENOM" id="CLU_069847_5_1_1"/>
<evidence type="ECO:0000256" key="7">
    <source>
        <dbReference type="ARBA" id="ARBA00022884"/>
    </source>
</evidence>
<dbReference type="GO" id="GO:0034475">
    <property type="term" value="P:U4 snRNA 3'-end processing"/>
    <property type="evidence" value="ECO:0007669"/>
    <property type="project" value="TreeGrafter"/>
</dbReference>
<keyword evidence="7" id="KW-0694">RNA-binding</keyword>
<dbReference type="PANTHER" id="PTHR21321">
    <property type="entry name" value="PNAS-3 RELATED"/>
    <property type="match status" value="1"/>
</dbReference>
<accession>K3WSY2</accession>
<dbReference type="InParanoid" id="K3WSY2"/>
<dbReference type="Gene3D" id="2.40.50.140">
    <property type="entry name" value="Nucleic acid-binding proteins"/>
    <property type="match status" value="1"/>
</dbReference>
<dbReference type="InterPro" id="IPR037319">
    <property type="entry name" value="Rrp40_S1"/>
</dbReference>
<evidence type="ECO:0000256" key="1">
    <source>
        <dbReference type="ARBA" id="ARBA00004496"/>
    </source>
</evidence>
<dbReference type="AlphaFoldDB" id="K3WSY2"/>
<dbReference type="InterPro" id="IPR004088">
    <property type="entry name" value="KH_dom_type_1"/>
</dbReference>
<organism evidence="12 13">
    <name type="scientific">Globisporangium ultimum (strain ATCC 200006 / CBS 805.95 / DAOM BR144)</name>
    <name type="common">Pythium ultimum</name>
    <dbReference type="NCBI Taxonomy" id="431595"/>
    <lineage>
        <taxon>Eukaryota</taxon>
        <taxon>Sar</taxon>
        <taxon>Stramenopiles</taxon>
        <taxon>Oomycota</taxon>
        <taxon>Peronosporomycetes</taxon>
        <taxon>Pythiales</taxon>
        <taxon>Pythiaceae</taxon>
        <taxon>Globisporangium</taxon>
    </lineage>
</organism>
<evidence type="ECO:0000313" key="13">
    <source>
        <dbReference type="Proteomes" id="UP000019132"/>
    </source>
</evidence>
<dbReference type="FunCoup" id="K3WSY2">
    <property type="interactions" value="229"/>
</dbReference>
<dbReference type="GO" id="GO:0010468">
    <property type="term" value="P:regulation of gene expression"/>
    <property type="evidence" value="ECO:0007669"/>
    <property type="project" value="UniProtKB-ARBA"/>
</dbReference>
<dbReference type="EnsemblProtists" id="PYU1_T008076">
    <property type="protein sequence ID" value="PYU1_T008076"/>
    <property type="gene ID" value="PYU1_G008060"/>
</dbReference>
<evidence type="ECO:0000256" key="8">
    <source>
        <dbReference type="ARBA" id="ARBA00023242"/>
    </source>
</evidence>
<dbReference type="CDD" id="cd22526">
    <property type="entry name" value="KH-I_Rrp40"/>
    <property type="match status" value="1"/>
</dbReference>
<feature type="domain" description="K Homology" evidence="10">
    <location>
        <begin position="186"/>
        <end position="233"/>
    </location>
</feature>
<dbReference type="SUPFAM" id="SSF50249">
    <property type="entry name" value="Nucleic acid-binding proteins"/>
    <property type="match status" value="1"/>
</dbReference>
<dbReference type="FunFam" id="3.30.1370.10:FF:000038">
    <property type="entry name" value="exosome complex component RRP40"/>
    <property type="match status" value="1"/>
</dbReference>
<dbReference type="SUPFAM" id="SSF110324">
    <property type="entry name" value="Ribosomal L27 protein-like"/>
    <property type="match status" value="1"/>
</dbReference>
<dbReference type="InterPro" id="IPR041054">
    <property type="entry name" value="Rrp40_N_euk"/>
</dbReference>
<dbReference type="SUPFAM" id="SSF54791">
    <property type="entry name" value="Eukaryotic type KH-domain (KH-domain type I)"/>
    <property type="match status" value="1"/>
</dbReference>
<comment type="similarity">
    <text evidence="3">Belongs to the RRP40 family.</text>
</comment>
<keyword evidence="4" id="KW-0963">Cytoplasm</keyword>
<keyword evidence="5" id="KW-0698">rRNA processing</keyword>
<dbReference type="CDD" id="cd05790">
    <property type="entry name" value="S1_Rrp40"/>
    <property type="match status" value="1"/>
</dbReference>
<dbReference type="GO" id="GO:0000467">
    <property type="term" value="P:exonucleolytic trimming to generate mature 3'-end of 5.8S rRNA from tricistronic rRNA transcript (SSU-rRNA, 5.8S rRNA, LSU-rRNA)"/>
    <property type="evidence" value="ECO:0007669"/>
    <property type="project" value="TreeGrafter"/>
</dbReference>
<dbReference type="InterPro" id="IPR036612">
    <property type="entry name" value="KH_dom_type_1_sf"/>
</dbReference>
<keyword evidence="8" id="KW-0539">Nucleus</keyword>
<dbReference type="InterPro" id="IPR049469">
    <property type="entry name" value="RRP40_KH-I"/>
</dbReference>
<evidence type="ECO:0000256" key="9">
    <source>
        <dbReference type="ARBA" id="ARBA00030615"/>
    </source>
</evidence>
<dbReference type="Pfam" id="PF15985">
    <property type="entry name" value="KH_6"/>
    <property type="match status" value="1"/>
</dbReference>
<feature type="domain" description="Exosome complex exonuclease Rrp40 N-terminal" evidence="11">
    <location>
        <begin position="52"/>
        <end position="90"/>
    </location>
</feature>
<dbReference type="VEuPathDB" id="FungiDB:PYU1_G008060"/>
<dbReference type="Pfam" id="PF18311">
    <property type="entry name" value="Rrp40_N"/>
    <property type="match status" value="1"/>
</dbReference>
<dbReference type="InterPro" id="IPR012340">
    <property type="entry name" value="NA-bd_OB-fold"/>
</dbReference>
<dbReference type="PANTHER" id="PTHR21321:SF1">
    <property type="entry name" value="EXOSOME COMPLEX COMPONENT RRP40"/>
    <property type="match status" value="1"/>
</dbReference>
<dbReference type="OMA" id="SYMAFPN"/>
<reference evidence="13" key="1">
    <citation type="journal article" date="2010" name="Genome Biol.">
        <title>Genome sequence of the necrotrophic plant pathogen Pythium ultimum reveals original pathogenicity mechanisms and effector repertoire.</title>
        <authorList>
            <person name="Levesque C.A."/>
            <person name="Brouwer H."/>
            <person name="Cano L."/>
            <person name="Hamilton J.P."/>
            <person name="Holt C."/>
            <person name="Huitema E."/>
            <person name="Raffaele S."/>
            <person name="Robideau G.P."/>
            <person name="Thines M."/>
            <person name="Win J."/>
            <person name="Zerillo M.M."/>
            <person name="Beakes G.W."/>
            <person name="Boore J.L."/>
            <person name="Busam D."/>
            <person name="Dumas B."/>
            <person name="Ferriera S."/>
            <person name="Fuerstenberg S.I."/>
            <person name="Gachon C.M."/>
            <person name="Gaulin E."/>
            <person name="Govers F."/>
            <person name="Grenville-Briggs L."/>
            <person name="Horner N."/>
            <person name="Hostetler J."/>
            <person name="Jiang R.H."/>
            <person name="Johnson J."/>
            <person name="Krajaejun T."/>
            <person name="Lin H."/>
            <person name="Meijer H.J."/>
            <person name="Moore B."/>
            <person name="Morris P."/>
            <person name="Phuntmart V."/>
            <person name="Puiu D."/>
            <person name="Shetty J."/>
            <person name="Stajich J.E."/>
            <person name="Tripathy S."/>
            <person name="Wawra S."/>
            <person name="van West P."/>
            <person name="Whitty B.R."/>
            <person name="Coutinho P.M."/>
            <person name="Henrissat B."/>
            <person name="Martin F."/>
            <person name="Thomas P.D."/>
            <person name="Tyler B.M."/>
            <person name="De Vries R.P."/>
            <person name="Kamoun S."/>
            <person name="Yandell M."/>
            <person name="Tisserat N."/>
            <person name="Buell C.R."/>
        </authorList>
    </citation>
    <scope>NUCLEOTIDE SEQUENCE</scope>
    <source>
        <strain evidence="13">DAOM:BR144</strain>
    </source>
</reference>
<evidence type="ECO:0000256" key="5">
    <source>
        <dbReference type="ARBA" id="ARBA00022552"/>
    </source>
</evidence>
<dbReference type="GO" id="GO:0003723">
    <property type="term" value="F:RNA binding"/>
    <property type="evidence" value="ECO:0007669"/>
    <property type="project" value="UniProtKB-KW"/>
</dbReference>
<dbReference type="Pfam" id="PF21262">
    <property type="entry name" value="RRP40_S1"/>
    <property type="match status" value="1"/>
</dbReference>
<evidence type="ECO:0000256" key="6">
    <source>
        <dbReference type="ARBA" id="ARBA00022835"/>
    </source>
</evidence>
<evidence type="ECO:0000256" key="4">
    <source>
        <dbReference type="ARBA" id="ARBA00022490"/>
    </source>
</evidence>
<dbReference type="GO" id="GO:0000176">
    <property type="term" value="C:nuclear exosome (RNase complex)"/>
    <property type="evidence" value="ECO:0007669"/>
    <property type="project" value="TreeGrafter"/>
</dbReference>
<evidence type="ECO:0000259" key="10">
    <source>
        <dbReference type="Pfam" id="PF15985"/>
    </source>
</evidence>
<evidence type="ECO:0000256" key="2">
    <source>
        <dbReference type="ARBA" id="ARBA00004604"/>
    </source>
</evidence>